<keyword evidence="3" id="KW-1185">Reference proteome</keyword>
<feature type="compositionally biased region" description="Basic and acidic residues" evidence="1">
    <location>
        <begin position="121"/>
        <end position="146"/>
    </location>
</feature>
<protein>
    <submittedName>
        <fullName evidence="2">Uncharacterized protein</fullName>
    </submittedName>
</protein>
<organism evidence="2">
    <name type="scientific">Oryza nivara</name>
    <name type="common">Indian wild rice</name>
    <name type="synonym">Oryza sativa f. spontanea</name>
    <dbReference type="NCBI Taxonomy" id="4536"/>
    <lineage>
        <taxon>Eukaryota</taxon>
        <taxon>Viridiplantae</taxon>
        <taxon>Streptophyta</taxon>
        <taxon>Embryophyta</taxon>
        <taxon>Tracheophyta</taxon>
        <taxon>Spermatophyta</taxon>
        <taxon>Magnoliopsida</taxon>
        <taxon>Liliopsida</taxon>
        <taxon>Poales</taxon>
        <taxon>Poaceae</taxon>
        <taxon>BOP clade</taxon>
        <taxon>Oryzoideae</taxon>
        <taxon>Oryzeae</taxon>
        <taxon>Oryzinae</taxon>
        <taxon>Oryza</taxon>
    </lineage>
</organism>
<reference evidence="2" key="1">
    <citation type="submission" date="2015-04" db="UniProtKB">
        <authorList>
            <consortium name="EnsemblPlants"/>
        </authorList>
    </citation>
    <scope>IDENTIFICATION</scope>
    <source>
        <strain evidence="2">SL10</strain>
    </source>
</reference>
<evidence type="ECO:0000256" key="1">
    <source>
        <dbReference type="SAM" id="MobiDB-lite"/>
    </source>
</evidence>
<accession>A0A0E0GRB2</accession>
<sequence length="261" mass="27802">MARLSISDPSCALGTLIDLAWRSKIYSSHTPLSNPTRNGRLDRFVLSNPSWRRDRPRRRWLAWRREASSAGVAGVATAGGVPGGTTSPLASSWLMPLTRRVTESAACPPGSVSAEPQAPVEEPHGTGRHGERGCRRHRRQEEERVGRAGSAGGVEEVRVQMQVQVQSWSMTTTTMPAAARTSAPGGFLEGESGISLSVYGARTCCVEEPKPTAQATPVGPTWQWVVGGERSGCGRVGGRVHVGTGDAASSRTSFKFAVTPD</sequence>
<name>A0A0E0GRB2_ORYNI</name>
<evidence type="ECO:0000313" key="3">
    <source>
        <dbReference type="Proteomes" id="UP000006591"/>
    </source>
</evidence>
<dbReference type="Gramene" id="ONIVA03G29330.1">
    <property type="protein sequence ID" value="ONIVA03G29330.1"/>
    <property type="gene ID" value="ONIVA03G29330"/>
</dbReference>
<dbReference type="AlphaFoldDB" id="A0A0E0GRB2"/>
<dbReference type="EnsemblPlants" id="ONIVA03G29330.1">
    <property type="protein sequence ID" value="ONIVA03G29330.1"/>
    <property type="gene ID" value="ONIVA03G29330"/>
</dbReference>
<evidence type="ECO:0000313" key="2">
    <source>
        <dbReference type="EnsemblPlants" id="ONIVA03G29330.1"/>
    </source>
</evidence>
<feature type="region of interest" description="Disordered" evidence="1">
    <location>
        <begin position="105"/>
        <end position="151"/>
    </location>
</feature>
<reference evidence="2" key="2">
    <citation type="submission" date="2018-04" db="EMBL/GenBank/DDBJ databases">
        <title>OnivRS2 (Oryza nivara Reference Sequence Version 2).</title>
        <authorList>
            <person name="Zhang J."/>
            <person name="Kudrna D."/>
            <person name="Lee S."/>
            <person name="Talag J."/>
            <person name="Rajasekar S."/>
            <person name="Welchert J."/>
            <person name="Hsing Y.-I."/>
            <person name="Wing R.A."/>
        </authorList>
    </citation>
    <scope>NUCLEOTIDE SEQUENCE [LARGE SCALE GENOMIC DNA]</scope>
    <source>
        <strain evidence="2">SL10</strain>
    </source>
</reference>
<proteinExistence type="predicted"/>
<dbReference type="Proteomes" id="UP000006591">
    <property type="component" value="Chromosome 3"/>
</dbReference>
<dbReference type="HOGENOM" id="CLU_1067044_0_0_1"/>